<dbReference type="Gene3D" id="3.40.640.10">
    <property type="entry name" value="Type I PLP-dependent aspartate aminotransferase-like (Major domain)"/>
    <property type="match status" value="1"/>
</dbReference>
<accession>A0ABT3C5V8</accession>
<dbReference type="EMBL" id="JACKTY010000012">
    <property type="protein sequence ID" value="MCV7224858.1"/>
    <property type="molecule type" value="Genomic_DNA"/>
</dbReference>
<dbReference type="PANTHER" id="PTHR43713:SF3">
    <property type="entry name" value="GLUTAMATE-1-SEMIALDEHYDE 2,1-AMINOMUTASE 1, CHLOROPLASTIC-RELATED"/>
    <property type="match status" value="1"/>
</dbReference>
<evidence type="ECO:0000256" key="1">
    <source>
        <dbReference type="ARBA" id="ARBA00001933"/>
    </source>
</evidence>
<evidence type="ECO:0000313" key="5">
    <source>
        <dbReference type="Proteomes" id="UP001526201"/>
    </source>
</evidence>
<comment type="caution">
    <text evidence="4">The sequence shown here is derived from an EMBL/GenBank/DDBJ whole genome shotgun (WGS) entry which is preliminary data.</text>
</comment>
<sequence length="424" mass="46056">MSAATTTQHDLQQRAKRVLAGGVSSNTRLLNPHLIVERARGCRLWDADGTEYLDYLLGQGPNFLGYAPPRVVEKIVAAQHDGIIYAATHRREIEAAERILAVLPWADQLRFGSSSSEMIQAAMRIARNATGRRSILRFHGHYHGWFDNIQIRSDGAQALPGSLGQIADALDPTVTIEWNDAEAFAATLAEHGDTIAAVVMEPMMLNAGAIVPAEGYLQHVRDLCSRAGIVLIFDETISGFRVSLGGAAELFGVTPDLAVYGKAMAAGWPCAALVGRHELFADVATGALTHAGTFNGNTIASAAVLASLDELEDRSVYRHVETVGSALIEALTALVDHHDVPIRFQGLPMAFHARFDSGAEPITRYPQLQAIDDRRYGRFANQLITSGIWVAYRGIWYVSAAHTIDDVDETVKRFDAALSEFTQG</sequence>
<organism evidence="4 5">
    <name type="scientific">Mycolicibacterium komossense</name>
    <dbReference type="NCBI Taxonomy" id="1779"/>
    <lineage>
        <taxon>Bacteria</taxon>
        <taxon>Bacillati</taxon>
        <taxon>Actinomycetota</taxon>
        <taxon>Actinomycetes</taxon>
        <taxon>Mycobacteriales</taxon>
        <taxon>Mycobacteriaceae</taxon>
        <taxon>Mycolicibacterium</taxon>
    </lineage>
</organism>
<dbReference type="InterPro" id="IPR015422">
    <property type="entry name" value="PyrdxlP-dep_Trfase_small"/>
</dbReference>
<comment type="cofactor">
    <cofactor evidence="1">
        <name>pyridoxal 5'-phosphate</name>
        <dbReference type="ChEBI" id="CHEBI:597326"/>
    </cofactor>
</comment>
<dbReference type="GO" id="GO:0008483">
    <property type="term" value="F:transaminase activity"/>
    <property type="evidence" value="ECO:0007669"/>
    <property type="project" value="UniProtKB-KW"/>
</dbReference>
<dbReference type="Gene3D" id="3.90.1150.10">
    <property type="entry name" value="Aspartate Aminotransferase, domain 1"/>
    <property type="match status" value="1"/>
</dbReference>
<dbReference type="CDD" id="cd00610">
    <property type="entry name" value="OAT_like"/>
    <property type="match status" value="1"/>
</dbReference>
<evidence type="ECO:0000256" key="3">
    <source>
        <dbReference type="RuleBase" id="RU003560"/>
    </source>
</evidence>
<gene>
    <name evidence="4" type="ORF">H7J73_02220</name>
</gene>
<dbReference type="InterPro" id="IPR005814">
    <property type="entry name" value="Aminotrans_3"/>
</dbReference>
<dbReference type="RefSeq" id="WP_264065610.1">
    <property type="nucleotide sequence ID" value="NZ_JACKTY010000012.1"/>
</dbReference>
<proteinExistence type="inferred from homology"/>
<keyword evidence="4" id="KW-0808">Transferase</keyword>
<evidence type="ECO:0000313" key="4">
    <source>
        <dbReference type="EMBL" id="MCV7224858.1"/>
    </source>
</evidence>
<dbReference type="Proteomes" id="UP001526201">
    <property type="component" value="Unassembled WGS sequence"/>
</dbReference>
<reference evidence="4 5" key="1">
    <citation type="journal article" date="2022" name="BMC Genomics">
        <title>Comparative genome analysis of mycobacteria focusing on tRNA and non-coding RNA.</title>
        <authorList>
            <person name="Behra P.R.K."/>
            <person name="Pettersson B.M.F."/>
            <person name="Ramesh M."/>
            <person name="Das S."/>
            <person name="Dasgupta S."/>
            <person name="Kirsebom L.A."/>
        </authorList>
    </citation>
    <scope>NUCLEOTIDE SEQUENCE [LARGE SCALE GENOMIC DNA]</scope>
    <source>
        <strain evidence="4 5">DSM 44078</strain>
    </source>
</reference>
<dbReference type="InterPro" id="IPR015424">
    <property type="entry name" value="PyrdxlP-dep_Trfase"/>
</dbReference>
<dbReference type="PANTHER" id="PTHR43713">
    <property type="entry name" value="GLUTAMATE-1-SEMIALDEHYDE 2,1-AMINOMUTASE"/>
    <property type="match status" value="1"/>
</dbReference>
<name>A0ABT3C5V8_9MYCO</name>
<evidence type="ECO:0000256" key="2">
    <source>
        <dbReference type="ARBA" id="ARBA00022898"/>
    </source>
</evidence>
<protein>
    <submittedName>
        <fullName evidence="4">Aminotransferase class III-fold pyridoxal phosphate-dependent enzyme</fullName>
    </submittedName>
</protein>
<dbReference type="SUPFAM" id="SSF53383">
    <property type="entry name" value="PLP-dependent transferases"/>
    <property type="match status" value="1"/>
</dbReference>
<dbReference type="InterPro" id="IPR015421">
    <property type="entry name" value="PyrdxlP-dep_Trfase_major"/>
</dbReference>
<keyword evidence="2 3" id="KW-0663">Pyridoxal phosphate</keyword>
<keyword evidence="5" id="KW-1185">Reference proteome</keyword>
<dbReference type="Pfam" id="PF00202">
    <property type="entry name" value="Aminotran_3"/>
    <property type="match status" value="1"/>
</dbReference>
<keyword evidence="4" id="KW-0032">Aminotransferase</keyword>
<comment type="similarity">
    <text evidence="3">Belongs to the class-III pyridoxal-phosphate-dependent aminotransferase family.</text>
</comment>